<dbReference type="InterPro" id="IPR006350">
    <property type="entry name" value="Intron_endoG1"/>
</dbReference>
<comment type="similarity">
    <text evidence="1">To endonucleases of group I introns of fungi and phage.</text>
</comment>
<dbReference type="EMBL" id="RBNI01006544">
    <property type="protein sequence ID" value="RUP45948.1"/>
    <property type="molecule type" value="Genomic_DNA"/>
</dbReference>
<sequence length="188" mass="20529">MNSCAYYLNRAEDLPTIMRFSDLHLTENLSNAVKTLKGSSGIYCITNQDTGQMYIGSSVNLGNRLTAHFVGGSYNAHLQFAIAKYGLSALIFSVIELCAKDQLLAREQHWLNWLFSLPSNLRFNFLSTAGSWLGFKHTSASKAAISAGILGLNNPMYGTLSPTAKTVSIYTLDNVLVECFSSRTAAAK</sequence>
<dbReference type="Pfam" id="PF01541">
    <property type="entry name" value="GIY-YIG"/>
    <property type="match status" value="1"/>
</dbReference>
<dbReference type="Proteomes" id="UP000268093">
    <property type="component" value="Unassembled WGS sequence"/>
</dbReference>
<dbReference type="SMART" id="SM00465">
    <property type="entry name" value="GIYc"/>
    <property type="match status" value="1"/>
</dbReference>
<name>A0A433D530_9FUNG</name>
<evidence type="ECO:0000313" key="4">
    <source>
        <dbReference type="Proteomes" id="UP000268093"/>
    </source>
</evidence>
<organism evidence="3 4">
    <name type="scientific">Jimgerdemannia flammicorona</name>
    <dbReference type="NCBI Taxonomy" id="994334"/>
    <lineage>
        <taxon>Eukaryota</taxon>
        <taxon>Fungi</taxon>
        <taxon>Fungi incertae sedis</taxon>
        <taxon>Mucoromycota</taxon>
        <taxon>Mucoromycotina</taxon>
        <taxon>Endogonomycetes</taxon>
        <taxon>Endogonales</taxon>
        <taxon>Endogonaceae</taxon>
        <taxon>Jimgerdemannia</taxon>
    </lineage>
</organism>
<dbReference type="GO" id="GO:0004519">
    <property type="term" value="F:endonuclease activity"/>
    <property type="evidence" value="ECO:0007669"/>
    <property type="project" value="InterPro"/>
</dbReference>
<dbReference type="AlphaFoldDB" id="A0A433D530"/>
<dbReference type="InterPro" id="IPR035901">
    <property type="entry name" value="GIY-YIG_endonuc_sf"/>
</dbReference>
<evidence type="ECO:0000256" key="1">
    <source>
        <dbReference type="ARBA" id="ARBA00010045"/>
    </source>
</evidence>
<dbReference type="NCBIfam" id="TIGR01453">
    <property type="entry name" value="grpIintron_endo"/>
    <property type="match status" value="1"/>
</dbReference>
<comment type="caution">
    <text evidence="3">The sequence shown here is derived from an EMBL/GenBank/DDBJ whole genome shotgun (WGS) entry which is preliminary data.</text>
</comment>
<accession>A0A433D530</accession>
<dbReference type="OrthoDB" id="5381460at2759"/>
<dbReference type="Gene3D" id="3.40.1440.10">
    <property type="entry name" value="GIY-YIG endonuclease"/>
    <property type="match status" value="1"/>
</dbReference>
<dbReference type="InterPro" id="IPR000305">
    <property type="entry name" value="GIY-YIG_endonuc"/>
</dbReference>
<dbReference type="GO" id="GO:0003677">
    <property type="term" value="F:DNA binding"/>
    <property type="evidence" value="ECO:0007669"/>
    <property type="project" value="InterPro"/>
</dbReference>
<evidence type="ECO:0000259" key="2">
    <source>
        <dbReference type="PROSITE" id="PS50164"/>
    </source>
</evidence>
<protein>
    <recommendedName>
        <fullName evidence="2">GIY-YIG domain-containing protein</fullName>
    </recommendedName>
</protein>
<evidence type="ECO:0000313" key="3">
    <source>
        <dbReference type="EMBL" id="RUP45948.1"/>
    </source>
</evidence>
<dbReference type="PROSITE" id="PS50164">
    <property type="entry name" value="GIY_YIG"/>
    <property type="match status" value="1"/>
</dbReference>
<proteinExistence type="predicted"/>
<dbReference type="InterPro" id="IPR003611">
    <property type="entry name" value="NUMOD3"/>
</dbReference>
<reference evidence="3 4" key="1">
    <citation type="journal article" date="2018" name="New Phytol.">
        <title>Phylogenomics of Endogonaceae and evolution of mycorrhizas within Mucoromycota.</title>
        <authorList>
            <person name="Chang Y."/>
            <person name="Desiro A."/>
            <person name="Na H."/>
            <person name="Sandor L."/>
            <person name="Lipzen A."/>
            <person name="Clum A."/>
            <person name="Barry K."/>
            <person name="Grigoriev I.V."/>
            <person name="Martin F.M."/>
            <person name="Stajich J.E."/>
            <person name="Smith M.E."/>
            <person name="Bonito G."/>
            <person name="Spatafora J.W."/>
        </authorList>
    </citation>
    <scope>NUCLEOTIDE SEQUENCE [LARGE SCALE GENOMIC DNA]</scope>
    <source>
        <strain evidence="3 4">GMNB39</strain>
    </source>
</reference>
<dbReference type="SUPFAM" id="SSF82771">
    <property type="entry name" value="GIY-YIG endonuclease"/>
    <property type="match status" value="1"/>
</dbReference>
<keyword evidence="4" id="KW-1185">Reference proteome</keyword>
<dbReference type="Pfam" id="PF07460">
    <property type="entry name" value="NUMOD3"/>
    <property type="match status" value="1"/>
</dbReference>
<feature type="domain" description="GIY-YIG" evidence="2">
    <location>
        <begin position="38"/>
        <end position="125"/>
    </location>
</feature>
<gene>
    <name evidence="3" type="ORF">BC936DRAFT_147527</name>
</gene>